<name>A0A2W5WTV4_9MICO</name>
<keyword evidence="5 7" id="KW-1133">Transmembrane helix</keyword>
<evidence type="ECO:0000256" key="8">
    <source>
        <dbReference type="SAM" id="MobiDB-lite"/>
    </source>
</evidence>
<dbReference type="AlphaFoldDB" id="A0A2W5WTV4"/>
<keyword evidence="2 7" id="KW-1003">Cell membrane</keyword>
<feature type="transmembrane region" description="Helical" evidence="7">
    <location>
        <begin position="191"/>
        <end position="210"/>
    </location>
</feature>
<comment type="pathway">
    <text evidence="7">Protein modification; lipoprotein biosynthesis (diacylglyceryl transfer).</text>
</comment>
<reference evidence="9 10" key="1">
    <citation type="submission" date="2018-06" db="EMBL/GenBank/DDBJ databases">
        <title>Whole genome sequencing of a novel hydrocarbon degrading bacterial strain, PW21 isolated from oil contaminated produced water sample.</title>
        <authorList>
            <person name="Nagkirti P."/>
            <person name="Shaikh A."/>
            <person name="Gowdaman V."/>
            <person name="Engineer A.E."/>
            <person name="Dagar S."/>
            <person name="Dhakephalkar P.K."/>
        </authorList>
    </citation>
    <scope>NUCLEOTIDE SEQUENCE [LARGE SCALE GENOMIC DNA]</scope>
    <source>
        <strain evidence="9 10">PW21</strain>
    </source>
</reference>
<feature type="transmembrane region" description="Helical" evidence="7">
    <location>
        <begin position="16"/>
        <end position="36"/>
    </location>
</feature>
<evidence type="ECO:0000256" key="6">
    <source>
        <dbReference type="ARBA" id="ARBA00023136"/>
    </source>
</evidence>
<dbReference type="GO" id="GO:0008961">
    <property type="term" value="F:phosphatidylglycerol-prolipoprotein diacylglyceryl transferase activity"/>
    <property type="evidence" value="ECO:0007669"/>
    <property type="project" value="UniProtKB-UniRule"/>
</dbReference>
<evidence type="ECO:0000256" key="2">
    <source>
        <dbReference type="ARBA" id="ARBA00022475"/>
    </source>
</evidence>
<dbReference type="PANTHER" id="PTHR30589">
    <property type="entry name" value="PROLIPOPROTEIN DIACYLGLYCERYL TRANSFERASE"/>
    <property type="match status" value="1"/>
</dbReference>
<evidence type="ECO:0000313" key="9">
    <source>
        <dbReference type="EMBL" id="PZR51666.1"/>
    </source>
</evidence>
<evidence type="ECO:0000256" key="4">
    <source>
        <dbReference type="ARBA" id="ARBA00022692"/>
    </source>
</evidence>
<keyword evidence="3 7" id="KW-0808">Transferase</keyword>
<evidence type="ECO:0000256" key="1">
    <source>
        <dbReference type="ARBA" id="ARBA00007150"/>
    </source>
</evidence>
<feature type="binding site" evidence="7">
    <location>
        <position position="125"/>
    </location>
    <ligand>
        <name>a 1,2-diacyl-sn-glycero-3-phospho-(1'-sn-glycerol)</name>
        <dbReference type="ChEBI" id="CHEBI:64716"/>
    </ligand>
</feature>
<evidence type="ECO:0000256" key="3">
    <source>
        <dbReference type="ARBA" id="ARBA00022679"/>
    </source>
</evidence>
<evidence type="ECO:0000256" key="5">
    <source>
        <dbReference type="ARBA" id="ARBA00022989"/>
    </source>
</evidence>
<comment type="similarity">
    <text evidence="1 7">Belongs to the Lgt family.</text>
</comment>
<protein>
    <recommendedName>
        <fullName evidence="7">Phosphatidylglycerol--prolipoprotein diacylglyceryl transferase</fullName>
        <ecNumber evidence="7">2.5.1.145</ecNumber>
    </recommendedName>
</protein>
<feature type="transmembrane region" description="Helical" evidence="7">
    <location>
        <begin position="78"/>
        <end position="99"/>
    </location>
</feature>
<dbReference type="GO" id="GO:0042158">
    <property type="term" value="P:lipoprotein biosynthetic process"/>
    <property type="evidence" value="ECO:0007669"/>
    <property type="project" value="UniProtKB-UniRule"/>
</dbReference>
<comment type="catalytic activity">
    <reaction evidence="7">
        <text>L-cysteinyl-[prolipoprotein] + a 1,2-diacyl-sn-glycero-3-phospho-(1'-sn-glycerol) = an S-1,2-diacyl-sn-glyceryl-L-cysteinyl-[prolipoprotein] + sn-glycerol 1-phosphate + H(+)</text>
        <dbReference type="Rhea" id="RHEA:56712"/>
        <dbReference type="Rhea" id="RHEA-COMP:14679"/>
        <dbReference type="Rhea" id="RHEA-COMP:14680"/>
        <dbReference type="ChEBI" id="CHEBI:15378"/>
        <dbReference type="ChEBI" id="CHEBI:29950"/>
        <dbReference type="ChEBI" id="CHEBI:57685"/>
        <dbReference type="ChEBI" id="CHEBI:64716"/>
        <dbReference type="ChEBI" id="CHEBI:140658"/>
        <dbReference type="EC" id="2.5.1.145"/>
    </reaction>
</comment>
<dbReference type="Pfam" id="PF01790">
    <property type="entry name" value="LGT"/>
    <property type="match status" value="1"/>
</dbReference>
<keyword evidence="6 7" id="KW-0472">Membrane</keyword>
<accession>A0A2W5WTV4</accession>
<comment type="caution">
    <text evidence="9">The sequence shown here is derived from an EMBL/GenBank/DDBJ whole genome shotgun (WGS) entry which is preliminary data.</text>
</comment>
<dbReference type="EC" id="2.5.1.145" evidence="7"/>
<keyword evidence="9" id="KW-0449">Lipoprotein</keyword>
<keyword evidence="4 7" id="KW-0812">Transmembrane</keyword>
<evidence type="ECO:0000313" key="10">
    <source>
        <dbReference type="Proteomes" id="UP000248783"/>
    </source>
</evidence>
<sequence>MRPVLASLLGVDVQSYGVSKALAALVAAWLLGRAFSRLGLDKDDAHSLVLWATIFGFAGGKVYFLLEHLDELSWHHLGGAGFTWYGGLIAGVATALVFIRRRHLPAAAVADAAAVPLALAYGIGRLGCWLAGDGTYGRPTDLPWGMALPDALVPTDVRVHPTPLYEALAAAVIALLLWARARRRRPPLQVFGSYLVLAGLARLGVEFFRINEQSLFGLTQPQLWSLLSLTFGVVLIARGLAPRRAPGADGTAPVPDAHREKSGV</sequence>
<gene>
    <name evidence="7" type="primary">lgt</name>
    <name evidence="9" type="ORF">DNL40_15490</name>
</gene>
<dbReference type="UniPathway" id="UPA00664"/>
<dbReference type="EMBL" id="QKWH01000018">
    <property type="protein sequence ID" value="PZR51666.1"/>
    <property type="molecule type" value="Genomic_DNA"/>
</dbReference>
<proteinExistence type="inferred from homology"/>
<feature type="transmembrane region" description="Helical" evidence="7">
    <location>
        <begin position="106"/>
        <end position="124"/>
    </location>
</feature>
<dbReference type="RefSeq" id="WP_111252161.1">
    <property type="nucleotide sequence ID" value="NZ_QKWH01000018.1"/>
</dbReference>
<dbReference type="InterPro" id="IPR001640">
    <property type="entry name" value="Lgt"/>
</dbReference>
<keyword evidence="10" id="KW-1185">Reference proteome</keyword>
<comment type="subcellular location">
    <subcellularLocation>
        <location evidence="7">Cell membrane</location>
        <topology evidence="7">Multi-pass membrane protein</topology>
    </subcellularLocation>
</comment>
<feature type="region of interest" description="Disordered" evidence="8">
    <location>
        <begin position="244"/>
        <end position="264"/>
    </location>
</feature>
<dbReference type="PANTHER" id="PTHR30589:SF0">
    <property type="entry name" value="PHOSPHATIDYLGLYCEROL--PROLIPOPROTEIN DIACYLGLYCERYL TRANSFERASE"/>
    <property type="match status" value="1"/>
</dbReference>
<comment type="function">
    <text evidence="7">Catalyzes the transfer of the diacylglyceryl group from phosphatidylglycerol to the sulfhydryl group of the N-terminal cysteine of a prolipoprotein, the first step in the formation of mature lipoproteins.</text>
</comment>
<feature type="transmembrane region" description="Helical" evidence="7">
    <location>
        <begin position="48"/>
        <end position="66"/>
    </location>
</feature>
<dbReference type="Proteomes" id="UP000248783">
    <property type="component" value="Unassembled WGS sequence"/>
</dbReference>
<feature type="transmembrane region" description="Helical" evidence="7">
    <location>
        <begin position="222"/>
        <end position="241"/>
    </location>
</feature>
<dbReference type="HAMAP" id="MF_01147">
    <property type="entry name" value="Lgt"/>
    <property type="match status" value="1"/>
</dbReference>
<dbReference type="GO" id="GO:0005886">
    <property type="term" value="C:plasma membrane"/>
    <property type="evidence" value="ECO:0007669"/>
    <property type="project" value="UniProtKB-SubCell"/>
</dbReference>
<evidence type="ECO:0000256" key="7">
    <source>
        <dbReference type="HAMAP-Rule" id="MF_01147"/>
    </source>
</evidence>
<feature type="transmembrane region" description="Helical" evidence="7">
    <location>
        <begin position="162"/>
        <end position="179"/>
    </location>
</feature>
<organism evidence="9 10">
    <name type="scientific">Xylanimonas oleitrophica</name>
    <dbReference type="NCBI Taxonomy" id="2607479"/>
    <lineage>
        <taxon>Bacteria</taxon>
        <taxon>Bacillati</taxon>
        <taxon>Actinomycetota</taxon>
        <taxon>Actinomycetes</taxon>
        <taxon>Micrococcales</taxon>
        <taxon>Promicromonosporaceae</taxon>
        <taxon>Xylanimonas</taxon>
    </lineage>
</organism>